<evidence type="ECO:0000313" key="3">
    <source>
        <dbReference type="Proteomes" id="UP001356427"/>
    </source>
</evidence>
<feature type="compositionally biased region" description="Basic and acidic residues" evidence="1">
    <location>
        <begin position="1"/>
        <end position="13"/>
    </location>
</feature>
<evidence type="ECO:0000256" key="1">
    <source>
        <dbReference type="SAM" id="MobiDB-lite"/>
    </source>
</evidence>
<dbReference type="EMBL" id="JAGTTL010000019">
    <property type="protein sequence ID" value="KAK6308001.1"/>
    <property type="molecule type" value="Genomic_DNA"/>
</dbReference>
<organism evidence="2 3">
    <name type="scientific">Coregonus suidteri</name>
    <dbReference type="NCBI Taxonomy" id="861788"/>
    <lineage>
        <taxon>Eukaryota</taxon>
        <taxon>Metazoa</taxon>
        <taxon>Chordata</taxon>
        <taxon>Craniata</taxon>
        <taxon>Vertebrata</taxon>
        <taxon>Euteleostomi</taxon>
        <taxon>Actinopterygii</taxon>
        <taxon>Neopterygii</taxon>
        <taxon>Teleostei</taxon>
        <taxon>Protacanthopterygii</taxon>
        <taxon>Salmoniformes</taxon>
        <taxon>Salmonidae</taxon>
        <taxon>Coregoninae</taxon>
        <taxon>Coregonus</taxon>
    </lineage>
</organism>
<feature type="compositionally biased region" description="Polar residues" evidence="1">
    <location>
        <begin position="15"/>
        <end position="31"/>
    </location>
</feature>
<proteinExistence type="predicted"/>
<accession>A0AAN8QQL4</accession>
<protein>
    <submittedName>
        <fullName evidence="2">Uncharacterized protein</fullName>
    </submittedName>
</protein>
<keyword evidence="3" id="KW-1185">Reference proteome</keyword>
<reference evidence="2 3" key="1">
    <citation type="submission" date="2021-04" db="EMBL/GenBank/DDBJ databases">
        <authorList>
            <person name="De Guttry C."/>
            <person name="Zahm M."/>
            <person name="Klopp C."/>
            <person name="Cabau C."/>
            <person name="Louis A."/>
            <person name="Berthelot C."/>
            <person name="Parey E."/>
            <person name="Roest Crollius H."/>
            <person name="Montfort J."/>
            <person name="Robinson-Rechavi M."/>
            <person name="Bucao C."/>
            <person name="Bouchez O."/>
            <person name="Gislard M."/>
            <person name="Lluch J."/>
            <person name="Milhes M."/>
            <person name="Lampietro C."/>
            <person name="Lopez Roques C."/>
            <person name="Donnadieu C."/>
            <person name="Braasch I."/>
            <person name="Desvignes T."/>
            <person name="Postlethwait J."/>
            <person name="Bobe J."/>
            <person name="Wedekind C."/>
            <person name="Guiguen Y."/>
        </authorList>
    </citation>
    <scope>NUCLEOTIDE SEQUENCE [LARGE SCALE GENOMIC DNA]</scope>
    <source>
        <strain evidence="2">Cs_M1</strain>
        <tissue evidence="2">Blood</tissue>
    </source>
</reference>
<sequence length="83" mass="9051">MGGQCREGEEKGWTAESSQGTDRHSACSSHTAPQITLIPDAEAVPPPQTVLYCTGLHTKNALLKLVKWNQINCSMDLVPFNQL</sequence>
<evidence type="ECO:0000313" key="2">
    <source>
        <dbReference type="EMBL" id="KAK6308001.1"/>
    </source>
</evidence>
<dbReference type="AlphaFoldDB" id="A0AAN8QQL4"/>
<feature type="region of interest" description="Disordered" evidence="1">
    <location>
        <begin position="1"/>
        <end position="31"/>
    </location>
</feature>
<comment type="caution">
    <text evidence="2">The sequence shown here is derived from an EMBL/GenBank/DDBJ whole genome shotgun (WGS) entry which is preliminary data.</text>
</comment>
<gene>
    <name evidence="2" type="ORF">J4Q44_G00212720</name>
</gene>
<name>A0AAN8QQL4_9TELE</name>
<dbReference type="Proteomes" id="UP001356427">
    <property type="component" value="Unassembled WGS sequence"/>
</dbReference>